<dbReference type="Proteomes" id="UP000584931">
    <property type="component" value="Unassembled WGS sequence"/>
</dbReference>
<dbReference type="RefSeq" id="WP_077689804.1">
    <property type="nucleotide sequence ID" value="NZ_JACCHL010000001.1"/>
</dbReference>
<dbReference type="GO" id="GO:0005829">
    <property type="term" value="C:cytosol"/>
    <property type="evidence" value="ECO:0007669"/>
    <property type="project" value="TreeGrafter"/>
</dbReference>
<evidence type="ECO:0000313" key="4">
    <source>
        <dbReference type="Proteomes" id="UP000189004"/>
    </source>
</evidence>
<reference evidence="4" key="1">
    <citation type="submission" date="2016-08" db="EMBL/GenBank/DDBJ databases">
        <authorList>
            <person name="Tokovenko B."/>
            <person name="Kalinowski J."/>
        </authorList>
    </citation>
    <scope>NUCLEOTIDE SEQUENCE [LARGE SCALE GENOMIC DNA]</scope>
    <source>
        <strain evidence="4">UTMC102</strain>
    </source>
</reference>
<keyword evidence="4" id="KW-1185">Reference proteome</keyword>
<name>A0A1V3BYV2_9ACTN</name>
<evidence type="ECO:0000259" key="1">
    <source>
        <dbReference type="Pfam" id="PF00248"/>
    </source>
</evidence>
<accession>A0A1V3BYV2</accession>
<reference evidence="2 5" key="3">
    <citation type="submission" date="2020-07" db="EMBL/GenBank/DDBJ databases">
        <title>Sequencing the genomes of 1000 actinobacteria strains.</title>
        <authorList>
            <person name="Klenk H.-P."/>
        </authorList>
    </citation>
    <scope>NUCLEOTIDE SEQUENCE [LARGE SCALE GENOMIC DNA]</scope>
    <source>
        <strain evidence="2 5">DSM 45278</strain>
    </source>
</reference>
<accession>A0A7Y9XFD0</accession>
<comment type="caution">
    <text evidence="3">The sequence shown here is derived from an EMBL/GenBank/DDBJ whole genome shotgun (WGS) entry which is preliminary data.</text>
</comment>
<protein>
    <submittedName>
        <fullName evidence="2 3">Oxidoreductase</fullName>
    </submittedName>
</protein>
<evidence type="ECO:0000313" key="5">
    <source>
        <dbReference type="Proteomes" id="UP000584931"/>
    </source>
</evidence>
<proteinExistence type="predicted"/>
<dbReference type="EMBL" id="MCOK01000001">
    <property type="protein sequence ID" value="OOC53426.1"/>
    <property type="molecule type" value="Genomic_DNA"/>
</dbReference>
<reference evidence="3" key="2">
    <citation type="submission" date="2016-08" db="EMBL/GenBank/DDBJ databases">
        <authorList>
            <person name="Seilhamer J.J."/>
        </authorList>
    </citation>
    <scope>NUCLEOTIDE SEQUENCE [LARGE SCALE GENOMIC DNA]</scope>
    <source>
        <strain evidence="3">UTMC102</strain>
    </source>
</reference>
<evidence type="ECO:0000313" key="2">
    <source>
        <dbReference type="EMBL" id="NYH54644.1"/>
    </source>
</evidence>
<dbReference type="InterPro" id="IPR036812">
    <property type="entry name" value="NAD(P)_OxRdtase_dom_sf"/>
</dbReference>
<dbReference type="STRING" id="501010.NOSIN_06070"/>
<dbReference type="Pfam" id="PF00248">
    <property type="entry name" value="Aldo_ket_red"/>
    <property type="match status" value="1"/>
</dbReference>
<dbReference type="Proteomes" id="UP000189004">
    <property type="component" value="Unassembled WGS sequence"/>
</dbReference>
<evidence type="ECO:0000313" key="3">
    <source>
        <dbReference type="EMBL" id="OOC53426.1"/>
    </source>
</evidence>
<dbReference type="InterPro" id="IPR050523">
    <property type="entry name" value="AKR_Detox_Biosynth"/>
</dbReference>
<sequence length="325" mass="36086">MRYTTIGDRRVSALCLGAMKFGSETDDATSAAVLDRFVEAGGTFVDTADCYQFWVEGFEGHESETFLGRWRRERGITDEVVIATKLGAQPTVPGTGLETKEGLSAEVVAAAAERSRRRLGVDRLDVLYAHQEDERTPLEETLGAFAELVDEGSVENVGLSNHRSWKLERARAVTEARGWPRPRVLQYRYSYLQPRFDVPLRSMGHMHITPELLDFVRAEAAEGREHTLVAYTPLLWGAYTRPEKAAELDGAYDHPGTPARLAALDEVVRETGATRNQVVLAWLMDSDPSVVPLVGVSSLEQLNEAIEATDLVLSEEQWRRLAEAG</sequence>
<feature type="domain" description="NADP-dependent oxidoreductase" evidence="1">
    <location>
        <begin position="14"/>
        <end position="323"/>
    </location>
</feature>
<dbReference type="EMBL" id="JACCHL010000001">
    <property type="protein sequence ID" value="NYH54644.1"/>
    <property type="molecule type" value="Genomic_DNA"/>
</dbReference>
<dbReference type="AlphaFoldDB" id="A0A1V3BYV2"/>
<dbReference type="InterPro" id="IPR023210">
    <property type="entry name" value="NADP_OxRdtase_dom"/>
</dbReference>
<dbReference type="PANTHER" id="PTHR43364:SF6">
    <property type="entry name" value="OXIDOREDUCTASE-RELATED"/>
    <property type="match status" value="1"/>
</dbReference>
<dbReference type="OrthoDB" id="9768793at2"/>
<organism evidence="3 4">
    <name type="scientific">Nocardiopsis sinuspersici</name>
    <dbReference type="NCBI Taxonomy" id="501010"/>
    <lineage>
        <taxon>Bacteria</taxon>
        <taxon>Bacillati</taxon>
        <taxon>Actinomycetota</taxon>
        <taxon>Actinomycetes</taxon>
        <taxon>Streptosporangiales</taxon>
        <taxon>Nocardiopsidaceae</taxon>
        <taxon>Nocardiopsis</taxon>
    </lineage>
</organism>
<dbReference type="Gene3D" id="3.20.20.100">
    <property type="entry name" value="NADP-dependent oxidoreductase domain"/>
    <property type="match status" value="1"/>
</dbReference>
<dbReference type="PANTHER" id="PTHR43364">
    <property type="entry name" value="NADH-SPECIFIC METHYLGLYOXAL REDUCTASE-RELATED"/>
    <property type="match status" value="1"/>
</dbReference>
<gene>
    <name evidence="2" type="ORF">HNR06_004233</name>
    <name evidence="3" type="ORF">NOSIN_06070</name>
</gene>
<dbReference type="SUPFAM" id="SSF51430">
    <property type="entry name" value="NAD(P)-linked oxidoreductase"/>
    <property type="match status" value="1"/>
</dbReference>